<accession>A0A376BTB2</accession>
<evidence type="ECO:0000313" key="2">
    <source>
        <dbReference type="Proteomes" id="UP000254209"/>
    </source>
</evidence>
<organism evidence="1 2">
    <name type="scientific">Alysiella crassa</name>
    <dbReference type="NCBI Taxonomy" id="153491"/>
    <lineage>
        <taxon>Bacteria</taxon>
        <taxon>Pseudomonadati</taxon>
        <taxon>Pseudomonadota</taxon>
        <taxon>Betaproteobacteria</taxon>
        <taxon>Neisseriales</taxon>
        <taxon>Neisseriaceae</taxon>
        <taxon>Alysiella</taxon>
    </lineage>
</organism>
<keyword evidence="2" id="KW-1185">Reference proteome</keyword>
<dbReference type="RefSeq" id="WP_034293028.1">
    <property type="nucleotide sequence ID" value="NZ_CP091519.2"/>
</dbReference>
<name>A0A376BTB2_9NEIS</name>
<evidence type="ECO:0000313" key="1">
    <source>
        <dbReference type="EMBL" id="SSY80033.1"/>
    </source>
</evidence>
<dbReference type="STRING" id="1120980.GCA_000745955_01402"/>
<sequence length="59" mass="6947">MIADLFQNENQIHQERHAILSDLNDYLHNKIDYSIACFEHELEQLAKSLCKNCLDCLIQ</sequence>
<dbReference type="EMBL" id="UFSO01000003">
    <property type="protein sequence ID" value="SSY80033.1"/>
    <property type="molecule type" value="Genomic_DNA"/>
</dbReference>
<reference evidence="1 2" key="1">
    <citation type="submission" date="2018-06" db="EMBL/GenBank/DDBJ databases">
        <authorList>
            <consortium name="Pathogen Informatics"/>
            <person name="Doyle S."/>
        </authorList>
    </citation>
    <scope>NUCLEOTIDE SEQUENCE [LARGE SCALE GENOMIC DNA]</scope>
    <source>
        <strain evidence="1 2">NCTC10283</strain>
    </source>
</reference>
<dbReference type="AlphaFoldDB" id="A0A376BTB2"/>
<proteinExistence type="predicted"/>
<gene>
    <name evidence="1" type="ORF">NCTC10283_01587</name>
</gene>
<protein>
    <submittedName>
        <fullName evidence="1">Uncharacterized protein</fullName>
    </submittedName>
</protein>
<dbReference type="Proteomes" id="UP000254209">
    <property type="component" value="Unassembled WGS sequence"/>
</dbReference>